<dbReference type="Pfam" id="PF07659">
    <property type="entry name" value="DUF1599"/>
    <property type="match status" value="2"/>
</dbReference>
<evidence type="ECO:0000313" key="2">
    <source>
        <dbReference type="EMBL" id="HIX85836.1"/>
    </source>
</evidence>
<dbReference type="InterPro" id="IPR011630">
    <property type="entry name" value="DUF1599"/>
</dbReference>
<protein>
    <submittedName>
        <fullName evidence="2">DUF1599 domain-containing protein</fullName>
    </submittedName>
</protein>
<reference evidence="2" key="2">
    <citation type="submission" date="2021-04" db="EMBL/GenBank/DDBJ databases">
        <authorList>
            <person name="Gilroy R."/>
        </authorList>
    </citation>
    <scope>NUCLEOTIDE SEQUENCE</scope>
    <source>
        <strain evidence="2">ChiHecec2B26-12326</strain>
    </source>
</reference>
<comment type="caution">
    <text evidence="2">The sequence shown here is derived from an EMBL/GenBank/DDBJ whole genome shotgun (WGS) entry which is preliminary data.</text>
</comment>
<dbReference type="EMBL" id="DXEN01000029">
    <property type="protein sequence ID" value="HIX85836.1"/>
    <property type="molecule type" value="Genomic_DNA"/>
</dbReference>
<name>A0A9D1XR89_9BACT</name>
<accession>A0A9D1XR89</accession>
<reference evidence="2" key="1">
    <citation type="journal article" date="2021" name="PeerJ">
        <title>Extensive microbial diversity within the chicken gut microbiome revealed by metagenomics and culture.</title>
        <authorList>
            <person name="Gilroy R."/>
            <person name="Ravi A."/>
            <person name="Getino M."/>
            <person name="Pursley I."/>
            <person name="Horton D.L."/>
            <person name="Alikhan N.F."/>
            <person name="Baker D."/>
            <person name="Gharbi K."/>
            <person name="Hall N."/>
            <person name="Watson M."/>
            <person name="Adriaenssens E.M."/>
            <person name="Foster-Nyarko E."/>
            <person name="Jarju S."/>
            <person name="Secka A."/>
            <person name="Antonio M."/>
            <person name="Oren A."/>
            <person name="Chaudhuri R.R."/>
            <person name="La Ragione R."/>
            <person name="Hildebrand F."/>
            <person name="Pallen M.J."/>
        </authorList>
    </citation>
    <scope>NUCLEOTIDE SEQUENCE</scope>
    <source>
        <strain evidence="2">ChiHecec2B26-12326</strain>
    </source>
</reference>
<gene>
    <name evidence="2" type="ORF">H9848_04420</name>
</gene>
<feature type="domain" description="Nucleotide modification associated" evidence="1">
    <location>
        <begin position="115"/>
        <end position="176"/>
    </location>
</feature>
<feature type="domain" description="Nucleotide modification associated" evidence="1">
    <location>
        <begin position="22"/>
        <end position="82"/>
    </location>
</feature>
<dbReference type="Proteomes" id="UP000823847">
    <property type="component" value="Unassembled WGS sequence"/>
</dbReference>
<dbReference type="AlphaFoldDB" id="A0A9D1XR89"/>
<sequence length="181" mass="20981">MPNTKEQFDKVISLCREVFEKKLADYGPSWRIMRPSSVTDQLYIKANRIRSLEIKGTSLIDEGIRPEFIAIVNYGVVGLIQLALGFADTTDITRERALELYDQYITETKELMYAKNHDYDEAWRGMRVSSYTDLILMKIYRTKQIENHDGKTLVSEGVDANYKDMINYALFGLIKLEFGEE</sequence>
<evidence type="ECO:0000259" key="1">
    <source>
        <dbReference type="Pfam" id="PF07659"/>
    </source>
</evidence>
<evidence type="ECO:0000313" key="3">
    <source>
        <dbReference type="Proteomes" id="UP000823847"/>
    </source>
</evidence>
<proteinExistence type="predicted"/>
<organism evidence="2 3">
    <name type="scientific">Candidatus Parabacteroides intestinigallinarum</name>
    <dbReference type="NCBI Taxonomy" id="2838722"/>
    <lineage>
        <taxon>Bacteria</taxon>
        <taxon>Pseudomonadati</taxon>
        <taxon>Bacteroidota</taxon>
        <taxon>Bacteroidia</taxon>
        <taxon>Bacteroidales</taxon>
        <taxon>Tannerellaceae</taxon>
        <taxon>Parabacteroides</taxon>
    </lineage>
</organism>